<keyword evidence="3" id="KW-1185">Reference proteome</keyword>
<dbReference type="NCBIfam" id="TIGR01444">
    <property type="entry name" value="fkbM_fam"/>
    <property type="match status" value="1"/>
</dbReference>
<evidence type="ECO:0000259" key="1">
    <source>
        <dbReference type="Pfam" id="PF05050"/>
    </source>
</evidence>
<dbReference type="EMBL" id="CP012898">
    <property type="protein sequence ID" value="ALJ04605.1"/>
    <property type="molecule type" value="Genomic_DNA"/>
</dbReference>
<feature type="domain" description="Methyltransferase FkbM" evidence="1">
    <location>
        <begin position="201"/>
        <end position="360"/>
    </location>
</feature>
<proteinExistence type="predicted"/>
<gene>
    <name evidence="2" type="ORF">APS56_05380</name>
</gene>
<dbReference type="RefSeq" id="WP_054725678.1">
    <property type="nucleotide sequence ID" value="NZ_CP012898.1"/>
</dbReference>
<dbReference type="PANTHER" id="PTHR34203">
    <property type="entry name" value="METHYLTRANSFERASE, FKBM FAMILY PROTEIN"/>
    <property type="match status" value="1"/>
</dbReference>
<dbReference type="OrthoDB" id="9812600at2"/>
<accession>A0A0P0CJP9</accession>
<dbReference type="AlphaFoldDB" id="A0A0P0CJP9"/>
<name>A0A0P0CJP9_9FLAO</name>
<dbReference type="SUPFAM" id="SSF53335">
    <property type="entry name" value="S-adenosyl-L-methionine-dependent methyltransferases"/>
    <property type="match status" value="1"/>
</dbReference>
<dbReference type="InterPro" id="IPR006342">
    <property type="entry name" value="FkbM_mtfrase"/>
</dbReference>
<sequence length="383" mass="44833">MRTNIFKRALYKKIKRSFNNNYGIENYDEYRFGPYLAVDEVVKKDKVKLLSINYFKKNIKKWIGYYPENRVYYKKADDYVKDYLNGINNIWNHISKKDKKLFIDLIAYRLLSYRKIKLPLNKDSYWQAIEKAKELSNPKDTYNPNFLHFILEKFDLNPIGYDLQLYFFQLGVATDFIIEQYAYKIKNTNVVAVESDDVVLDVGACWGDTALYFAHKSGNKGKVFSFEFIPDNIKFFNINLALNPKFFNRIELIQHPVSNISEDIIYYKDNGPGSRVEFKPFKGQTGSCKTISIDDFVKSKKLKTVDFIKMDIEGAESMALEGAIETIRIFRPKLAIAIYHSFDDFINIPNWILGLDLGYEIFIGHYTIHAEETICFAKPKNNV</sequence>
<reference evidence="2 3" key="1">
    <citation type="submission" date="2015-10" db="EMBL/GenBank/DDBJ databases">
        <authorList>
            <person name="Gilbert D.G."/>
        </authorList>
    </citation>
    <scope>NUCLEOTIDE SEQUENCE [LARGE SCALE GENOMIC DNA]</scope>
    <source>
        <strain evidence="3">HZ-22</strain>
    </source>
</reference>
<dbReference type="Gene3D" id="3.40.50.150">
    <property type="entry name" value="Vaccinia Virus protein VP39"/>
    <property type="match status" value="1"/>
</dbReference>
<dbReference type="Proteomes" id="UP000057981">
    <property type="component" value="Chromosome"/>
</dbReference>
<evidence type="ECO:0000313" key="2">
    <source>
        <dbReference type="EMBL" id="ALJ04605.1"/>
    </source>
</evidence>
<organism evidence="2 3">
    <name type="scientific">Pseudalgibacter alginicilyticus</name>
    <dbReference type="NCBI Taxonomy" id="1736674"/>
    <lineage>
        <taxon>Bacteria</taxon>
        <taxon>Pseudomonadati</taxon>
        <taxon>Bacteroidota</taxon>
        <taxon>Flavobacteriia</taxon>
        <taxon>Flavobacteriales</taxon>
        <taxon>Flavobacteriaceae</taxon>
        <taxon>Pseudalgibacter</taxon>
    </lineage>
</organism>
<dbReference type="PANTHER" id="PTHR34203:SF15">
    <property type="entry name" value="SLL1173 PROTEIN"/>
    <property type="match status" value="1"/>
</dbReference>
<dbReference type="InterPro" id="IPR029063">
    <property type="entry name" value="SAM-dependent_MTases_sf"/>
</dbReference>
<dbReference type="STRING" id="1736674.APS56_05380"/>
<protein>
    <recommendedName>
        <fullName evidence="1">Methyltransferase FkbM domain-containing protein</fullName>
    </recommendedName>
</protein>
<evidence type="ECO:0000313" key="3">
    <source>
        <dbReference type="Proteomes" id="UP000057981"/>
    </source>
</evidence>
<dbReference type="InterPro" id="IPR052514">
    <property type="entry name" value="SAM-dependent_MTase"/>
</dbReference>
<dbReference type="KEGG" id="ahz:APS56_05380"/>
<dbReference type="Pfam" id="PF05050">
    <property type="entry name" value="Methyltransf_21"/>
    <property type="match status" value="1"/>
</dbReference>